<proteinExistence type="predicted"/>
<evidence type="ECO:0000313" key="1">
    <source>
        <dbReference type="EMBL" id="SDF92103.1"/>
    </source>
</evidence>
<protein>
    <submittedName>
        <fullName evidence="1">Uncharacterized protein</fullName>
    </submittedName>
</protein>
<dbReference type="STRING" id="405671.SAMN05421827_102120"/>
<sequence>MARFLCKSDGKSSNILNSRAYVIPTPVNGNKFKPSMENSFVSYQFYTLNMISEIPTVLINT</sequence>
<organism evidence="1 2">
    <name type="scientific">Pedobacter terrae</name>
    <dbReference type="NCBI Taxonomy" id="405671"/>
    <lineage>
        <taxon>Bacteria</taxon>
        <taxon>Pseudomonadati</taxon>
        <taxon>Bacteroidota</taxon>
        <taxon>Sphingobacteriia</taxon>
        <taxon>Sphingobacteriales</taxon>
        <taxon>Sphingobacteriaceae</taxon>
        <taxon>Pedobacter</taxon>
    </lineage>
</organism>
<gene>
    <name evidence="1" type="ORF">SAMN05421827_102120</name>
</gene>
<keyword evidence="2" id="KW-1185">Reference proteome</keyword>
<evidence type="ECO:0000313" key="2">
    <source>
        <dbReference type="Proteomes" id="UP000199643"/>
    </source>
</evidence>
<dbReference type="AlphaFoldDB" id="A0A1G7Q0W3"/>
<name>A0A1G7Q0W3_9SPHI</name>
<dbReference type="EMBL" id="FNCH01000002">
    <property type="protein sequence ID" value="SDF92103.1"/>
    <property type="molecule type" value="Genomic_DNA"/>
</dbReference>
<accession>A0A1G7Q0W3</accession>
<dbReference type="Proteomes" id="UP000199643">
    <property type="component" value="Unassembled WGS sequence"/>
</dbReference>
<reference evidence="2" key="1">
    <citation type="submission" date="2016-10" db="EMBL/GenBank/DDBJ databases">
        <authorList>
            <person name="Varghese N."/>
            <person name="Submissions S."/>
        </authorList>
    </citation>
    <scope>NUCLEOTIDE SEQUENCE [LARGE SCALE GENOMIC DNA]</scope>
    <source>
        <strain evidence="2">DSM 17933</strain>
    </source>
</reference>